<feature type="chain" id="PRO_5043652936" evidence="2">
    <location>
        <begin position="29"/>
        <end position="92"/>
    </location>
</feature>
<evidence type="ECO:0000256" key="1">
    <source>
        <dbReference type="SAM" id="MobiDB-lite"/>
    </source>
</evidence>
<keyword evidence="4" id="KW-1185">Reference proteome</keyword>
<dbReference type="AlphaFoldDB" id="A0AAV6XGD8"/>
<evidence type="ECO:0000313" key="3">
    <source>
        <dbReference type="EMBL" id="KAG8379189.1"/>
    </source>
</evidence>
<reference evidence="3" key="1">
    <citation type="submission" date="2019-10" db="EMBL/GenBank/DDBJ databases">
        <authorList>
            <person name="Zhang R."/>
            <person name="Pan Y."/>
            <person name="Wang J."/>
            <person name="Ma R."/>
            <person name="Yu S."/>
        </authorList>
    </citation>
    <scope>NUCLEOTIDE SEQUENCE</scope>
    <source>
        <strain evidence="3">LA-IB0</strain>
        <tissue evidence="3">Leaf</tissue>
    </source>
</reference>
<organism evidence="3 4">
    <name type="scientific">Buddleja alternifolia</name>
    <dbReference type="NCBI Taxonomy" id="168488"/>
    <lineage>
        <taxon>Eukaryota</taxon>
        <taxon>Viridiplantae</taxon>
        <taxon>Streptophyta</taxon>
        <taxon>Embryophyta</taxon>
        <taxon>Tracheophyta</taxon>
        <taxon>Spermatophyta</taxon>
        <taxon>Magnoliopsida</taxon>
        <taxon>eudicotyledons</taxon>
        <taxon>Gunneridae</taxon>
        <taxon>Pentapetalae</taxon>
        <taxon>asterids</taxon>
        <taxon>lamiids</taxon>
        <taxon>Lamiales</taxon>
        <taxon>Scrophulariaceae</taxon>
        <taxon>Buddlejeae</taxon>
        <taxon>Buddleja</taxon>
    </lineage>
</organism>
<feature type="compositionally biased region" description="Basic and acidic residues" evidence="1">
    <location>
        <begin position="76"/>
        <end position="92"/>
    </location>
</feature>
<feature type="region of interest" description="Disordered" evidence="1">
    <location>
        <begin position="65"/>
        <end position="92"/>
    </location>
</feature>
<name>A0AAV6XGD8_9LAMI</name>
<proteinExistence type="predicted"/>
<comment type="caution">
    <text evidence="3">The sequence shown here is derived from an EMBL/GenBank/DDBJ whole genome shotgun (WGS) entry which is preliminary data.</text>
</comment>
<protein>
    <submittedName>
        <fullName evidence="3">Uncharacterized protein</fullName>
    </submittedName>
</protein>
<feature type="signal peptide" evidence="2">
    <location>
        <begin position="1"/>
        <end position="28"/>
    </location>
</feature>
<evidence type="ECO:0000313" key="4">
    <source>
        <dbReference type="Proteomes" id="UP000826271"/>
    </source>
</evidence>
<gene>
    <name evidence="3" type="ORF">BUALT_Bualt07G0062400</name>
</gene>
<dbReference type="Proteomes" id="UP000826271">
    <property type="component" value="Unassembled WGS sequence"/>
</dbReference>
<sequence length="92" mass="10236">MSGLTNKIIIFAIFCIGLLSIQPANVSAFRSKDLALRSFPNLKTDGFQDLRVPLNIAPSPATIFDPNKSEKRRVRRGSDPIHNKTIAEKYHG</sequence>
<dbReference type="PANTHER" id="PTHR36726">
    <property type="entry name" value="CLAVATA3/ESR (CLE)-RELATED PROTEIN 45"/>
    <property type="match status" value="1"/>
</dbReference>
<dbReference type="EMBL" id="WHWC01000007">
    <property type="protein sequence ID" value="KAG8379189.1"/>
    <property type="molecule type" value="Genomic_DNA"/>
</dbReference>
<accession>A0AAV6XGD8</accession>
<dbReference type="InterPro" id="IPR038821">
    <property type="entry name" value="CLE45-like"/>
</dbReference>
<evidence type="ECO:0000256" key="2">
    <source>
        <dbReference type="SAM" id="SignalP"/>
    </source>
</evidence>
<dbReference type="PANTHER" id="PTHR36726:SF5">
    <property type="entry name" value="CLAVATA3_ESR (CLE) GENE FAMILY MEMBER MTCLE11"/>
    <property type="match status" value="1"/>
</dbReference>
<keyword evidence="2" id="KW-0732">Signal</keyword>